<proteinExistence type="predicted"/>
<gene>
    <name evidence="1" type="ORF">V2W30_38125</name>
</gene>
<organism evidence="1 2">
    <name type="scientific">Streptomyces citrinus</name>
    <dbReference type="NCBI Taxonomy" id="3118173"/>
    <lineage>
        <taxon>Bacteria</taxon>
        <taxon>Bacillati</taxon>
        <taxon>Actinomycetota</taxon>
        <taxon>Actinomycetes</taxon>
        <taxon>Kitasatosporales</taxon>
        <taxon>Streptomycetaceae</taxon>
        <taxon>Streptomyces</taxon>
    </lineage>
</organism>
<name>A0ACD5AMZ5_9ACTN</name>
<sequence>MGGEQQDTPSRTSGRRPLWIAGAASLALVGIGAGAWAVFGGRDEPRTGPLSAAEVRSAADGFLDAWTEGDLDGAARRTSDASAAGAALRDYRERAHLSPKRLTPAAARGTRVPVGVRAEFAFDGARAPLAYETALTVVRRAGDGEPVVRWEPSVLHPELTAGKRLATREIGPAPVRAADRTGRALDTTSFPSLHAVVERLRRSYGRTAGGRPGLEVRVVPGGRASSDAAPPAGTVLLAVPEGGPGQVRTTIDARVQEAAEREVARRADASLVVLKPSTGEILAVANSRPDGPNTALEGRLAPGSTMKMITASLLLEKHIADPDKPHPCPKTASYGGWRFHNVDDFDIAGGTFRTSFAASCNTAFITQAGKLADDELARQAREVFGIGEHWSVGVDAFDGTVPVEHAASKAASMIGQGGVRMNPLTMASVVSTARTGRFRQPYLVAPSIGHRTLATASRTLDPAAHQQLRDLLHTTATAGSAAGSMAGLAGDVGAKTGSAEVIGQKEPNGWFAAWHGDLAAAAVMQRGGRGGESSGPLVAAVLRAVAD</sequence>
<reference evidence="1" key="1">
    <citation type="journal article" date="2025" name="Int. J. Syst. Evol. Microbiol.">
        <title>Streptomyces citrinus sp. nov., with yellow diffusible pigment.</title>
        <authorList>
            <person name="He Y."/>
            <person name="Yang E."/>
            <person name="Xu J."/>
            <person name="Sun Y."/>
            <person name="Sun L."/>
        </authorList>
    </citation>
    <scope>NUCLEOTIDE SEQUENCE</scope>
    <source>
        <strain evidence="1">Q6</strain>
    </source>
</reference>
<dbReference type="EMBL" id="CP146022">
    <property type="protein sequence ID" value="WWQ68581.1"/>
    <property type="molecule type" value="Genomic_DNA"/>
</dbReference>
<protein>
    <submittedName>
        <fullName evidence="1">Penicillin-binding transpeptidase domain-containing protein</fullName>
    </submittedName>
</protein>
<keyword evidence="2" id="KW-1185">Reference proteome</keyword>
<evidence type="ECO:0000313" key="2">
    <source>
        <dbReference type="Proteomes" id="UP001432251"/>
    </source>
</evidence>
<dbReference type="Proteomes" id="UP001432251">
    <property type="component" value="Chromosome"/>
</dbReference>
<evidence type="ECO:0000313" key="1">
    <source>
        <dbReference type="EMBL" id="WWQ68581.1"/>
    </source>
</evidence>
<accession>A0ACD5AMZ5</accession>